<dbReference type="EMBL" id="ML977142">
    <property type="protein sequence ID" value="KAF1990546.1"/>
    <property type="molecule type" value="Genomic_DNA"/>
</dbReference>
<name>A0A6G1HBE5_9PEZI</name>
<evidence type="ECO:0000313" key="2">
    <source>
        <dbReference type="Proteomes" id="UP000800041"/>
    </source>
</evidence>
<proteinExistence type="predicted"/>
<gene>
    <name evidence="1" type="ORF">K402DRAFT_401361</name>
</gene>
<evidence type="ECO:0000313" key="1">
    <source>
        <dbReference type="EMBL" id="KAF1990546.1"/>
    </source>
</evidence>
<organism evidence="1 2">
    <name type="scientific">Aulographum hederae CBS 113979</name>
    <dbReference type="NCBI Taxonomy" id="1176131"/>
    <lineage>
        <taxon>Eukaryota</taxon>
        <taxon>Fungi</taxon>
        <taxon>Dikarya</taxon>
        <taxon>Ascomycota</taxon>
        <taxon>Pezizomycotina</taxon>
        <taxon>Dothideomycetes</taxon>
        <taxon>Pleosporomycetidae</taxon>
        <taxon>Aulographales</taxon>
        <taxon>Aulographaceae</taxon>
    </lineage>
</organism>
<protein>
    <submittedName>
        <fullName evidence="1">Uncharacterized protein</fullName>
    </submittedName>
</protein>
<sequence>MHPMSSLPNETPPWPYWSKTPPEIKLHILSFLLYDDEPLSLHAILDPATAPSVSPTEKQLVSYLEVEPHIFGREGAKIMMSINSFKISVVAKWEGLSDETLRILLQKNGPRDFALAPGSSPHSAALSKAYQTSLLCAALHYRSIPRVHHLKLSSLRQMVFDLRGLDWLSYWVRTPLASITKWYFFDCYAAFYAITATALDLKAQCDACIIGLDAMLEGVDYQGLVSDNREKFCHCIVFAKECALDMTRYASDGRKFREAER</sequence>
<keyword evidence="2" id="KW-1185">Reference proteome</keyword>
<dbReference type="AlphaFoldDB" id="A0A6G1HBE5"/>
<accession>A0A6G1HBE5</accession>
<dbReference type="Proteomes" id="UP000800041">
    <property type="component" value="Unassembled WGS sequence"/>
</dbReference>
<reference evidence="1" key="1">
    <citation type="journal article" date="2020" name="Stud. Mycol.">
        <title>101 Dothideomycetes genomes: a test case for predicting lifestyles and emergence of pathogens.</title>
        <authorList>
            <person name="Haridas S."/>
            <person name="Albert R."/>
            <person name="Binder M."/>
            <person name="Bloem J."/>
            <person name="Labutti K."/>
            <person name="Salamov A."/>
            <person name="Andreopoulos B."/>
            <person name="Baker S."/>
            <person name="Barry K."/>
            <person name="Bills G."/>
            <person name="Bluhm B."/>
            <person name="Cannon C."/>
            <person name="Castanera R."/>
            <person name="Culley D."/>
            <person name="Daum C."/>
            <person name="Ezra D."/>
            <person name="Gonzalez J."/>
            <person name="Henrissat B."/>
            <person name="Kuo A."/>
            <person name="Liang C."/>
            <person name="Lipzen A."/>
            <person name="Lutzoni F."/>
            <person name="Magnuson J."/>
            <person name="Mondo S."/>
            <person name="Nolan M."/>
            <person name="Ohm R."/>
            <person name="Pangilinan J."/>
            <person name="Park H.-J."/>
            <person name="Ramirez L."/>
            <person name="Alfaro M."/>
            <person name="Sun H."/>
            <person name="Tritt A."/>
            <person name="Yoshinaga Y."/>
            <person name="Zwiers L.-H."/>
            <person name="Turgeon B."/>
            <person name="Goodwin S."/>
            <person name="Spatafora J."/>
            <person name="Crous P."/>
            <person name="Grigoriev I."/>
        </authorList>
    </citation>
    <scope>NUCLEOTIDE SEQUENCE</scope>
    <source>
        <strain evidence="1">CBS 113979</strain>
    </source>
</reference>